<evidence type="ECO:0000313" key="3">
    <source>
        <dbReference type="Proteomes" id="UP000299102"/>
    </source>
</evidence>
<proteinExistence type="predicted"/>
<dbReference type="EMBL" id="BGZK01000076">
    <property type="protein sequence ID" value="GBP15999.1"/>
    <property type="molecule type" value="Genomic_DNA"/>
</dbReference>
<feature type="compositionally biased region" description="Low complexity" evidence="1">
    <location>
        <begin position="44"/>
        <end position="55"/>
    </location>
</feature>
<organism evidence="2 3">
    <name type="scientific">Eumeta variegata</name>
    <name type="common">Bagworm moth</name>
    <name type="synonym">Eumeta japonica</name>
    <dbReference type="NCBI Taxonomy" id="151549"/>
    <lineage>
        <taxon>Eukaryota</taxon>
        <taxon>Metazoa</taxon>
        <taxon>Ecdysozoa</taxon>
        <taxon>Arthropoda</taxon>
        <taxon>Hexapoda</taxon>
        <taxon>Insecta</taxon>
        <taxon>Pterygota</taxon>
        <taxon>Neoptera</taxon>
        <taxon>Endopterygota</taxon>
        <taxon>Lepidoptera</taxon>
        <taxon>Glossata</taxon>
        <taxon>Ditrysia</taxon>
        <taxon>Tineoidea</taxon>
        <taxon>Psychidae</taxon>
        <taxon>Oiketicinae</taxon>
        <taxon>Eumeta</taxon>
    </lineage>
</organism>
<evidence type="ECO:0000313" key="2">
    <source>
        <dbReference type="EMBL" id="GBP15999.1"/>
    </source>
</evidence>
<protein>
    <submittedName>
        <fullName evidence="2">Uncharacterized protein</fullName>
    </submittedName>
</protein>
<sequence length="80" mass="8514">MPPRLLQPEQPPQPQEHLSPQAAGAHDLDRARTPRAHAARALRRALLPAQLTPAAPRRRRSRPAAAGLAAPAPAPAHLPS</sequence>
<comment type="caution">
    <text evidence="2">The sequence shown here is derived from an EMBL/GenBank/DDBJ whole genome shotgun (WGS) entry which is preliminary data.</text>
</comment>
<evidence type="ECO:0000256" key="1">
    <source>
        <dbReference type="SAM" id="MobiDB-lite"/>
    </source>
</evidence>
<reference evidence="2 3" key="1">
    <citation type="journal article" date="2019" name="Commun. Biol.">
        <title>The bagworm genome reveals a unique fibroin gene that provides high tensile strength.</title>
        <authorList>
            <person name="Kono N."/>
            <person name="Nakamura H."/>
            <person name="Ohtoshi R."/>
            <person name="Tomita M."/>
            <person name="Numata K."/>
            <person name="Arakawa K."/>
        </authorList>
    </citation>
    <scope>NUCLEOTIDE SEQUENCE [LARGE SCALE GENOMIC DNA]</scope>
</reference>
<dbReference type="AlphaFoldDB" id="A0A4C1TPV4"/>
<feature type="region of interest" description="Disordered" evidence="1">
    <location>
        <begin position="1"/>
        <end position="80"/>
    </location>
</feature>
<name>A0A4C1TPV4_EUMVA</name>
<keyword evidence="3" id="KW-1185">Reference proteome</keyword>
<feature type="compositionally biased region" description="Basic residues" evidence="1">
    <location>
        <begin position="33"/>
        <end position="43"/>
    </location>
</feature>
<gene>
    <name evidence="2" type="ORF">EVAR_94347_1</name>
</gene>
<feature type="compositionally biased region" description="Pro residues" evidence="1">
    <location>
        <begin position="1"/>
        <end position="14"/>
    </location>
</feature>
<accession>A0A4C1TPV4</accession>
<dbReference type="Proteomes" id="UP000299102">
    <property type="component" value="Unassembled WGS sequence"/>
</dbReference>